<dbReference type="PROSITE" id="PS51549">
    <property type="entry name" value="DM13"/>
    <property type="match status" value="1"/>
</dbReference>
<gene>
    <name evidence="2" type="ORF">GT360_21250</name>
</gene>
<organism evidence="2 3">
    <name type="scientific">Vibrio astriarenae</name>
    <dbReference type="NCBI Taxonomy" id="1481923"/>
    <lineage>
        <taxon>Bacteria</taxon>
        <taxon>Pseudomonadati</taxon>
        <taxon>Pseudomonadota</taxon>
        <taxon>Gammaproteobacteria</taxon>
        <taxon>Vibrionales</taxon>
        <taxon>Vibrionaceae</taxon>
        <taxon>Vibrio</taxon>
    </lineage>
</organism>
<evidence type="ECO:0000313" key="2">
    <source>
        <dbReference type="EMBL" id="QIA66021.1"/>
    </source>
</evidence>
<accession>A0A7Z2T7W5</accession>
<reference evidence="2 3" key="1">
    <citation type="submission" date="2020-01" db="EMBL/GenBank/DDBJ databases">
        <title>Whole genome and functional gene identification of agarase of Vibrio HN897.</title>
        <authorList>
            <person name="Liu Y."/>
            <person name="Zhao Z."/>
        </authorList>
    </citation>
    <scope>NUCLEOTIDE SEQUENCE [LARGE SCALE GENOMIC DNA]</scope>
    <source>
        <strain evidence="2 3">HN897</strain>
    </source>
</reference>
<dbReference type="RefSeq" id="WP_164650958.1">
    <property type="nucleotide sequence ID" value="NZ_CP047476.1"/>
</dbReference>
<feature type="domain" description="DM13" evidence="1">
    <location>
        <begin position="51"/>
        <end position="156"/>
    </location>
</feature>
<dbReference type="Pfam" id="PF10517">
    <property type="entry name" value="DM13"/>
    <property type="match status" value="1"/>
</dbReference>
<keyword evidence="3" id="KW-1185">Reference proteome</keyword>
<proteinExistence type="predicted"/>
<evidence type="ECO:0000313" key="3">
    <source>
        <dbReference type="Proteomes" id="UP000464262"/>
    </source>
</evidence>
<name>A0A7Z2T7W5_9VIBR</name>
<evidence type="ECO:0000259" key="1">
    <source>
        <dbReference type="PROSITE" id="PS51549"/>
    </source>
</evidence>
<dbReference type="KEGG" id="vas:GT360_21250"/>
<dbReference type="EMBL" id="CP047476">
    <property type="protein sequence ID" value="QIA66021.1"/>
    <property type="molecule type" value="Genomic_DNA"/>
</dbReference>
<sequence length="156" mass="17401">MKRLIGLTLSHLVVLAIGFALGIYALPILIAPEAPPMADIKAVEAKAQYTAIFEKERADSDFLHWGEGKVSIAPDGIGFIGELAPGPDYKLYLSPEFVETETDFNRLKGTMMQVGEVKTFNQFMVMLGEEVDIEQYNTVIVWCETFGQYITSAQYR</sequence>
<dbReference type="Proteomes" id="UP000464262">
    <property type="component" value="Chromosome 2"/>
</dbReference>
<dbReference type="AlphaFoldDB" id="A0A7Z2T7W5"/>
<dbReference type="InterPro" id="IPR019545">
    <property type="entry name" value="DM13_domain"/>
</dbReference>
<protein>
    <recommendedName>
        <fullName evidence="1">DM13 domain-containing protein</fullName>
    </recommendedName>
</protein>